<evidence type="ECO:0008006" key="3">
    <source>
        <dbReference type="Google" id="ProtNLM"/>
    </source>
</evidence>
<name>A0ABW4SAG1_9RHOB</name>
<evidence type="ECO:0000313" key="2">
    <source>
        <dbReference type="Proteomes" id="UP001597353"/>
    </source>
</evidence>
<keyword evidence="2" id="KW-1185">Reference proteome</keyword>
<protein>
    <recommendedName>
        <fullName evidence="3">CopG family transcriptional regulator</fullName>
    </recommendedName>
</protein>
<proteinExistence type="predicted"/>
<reference evidence="2" key="1">
    <citation type="journal article" date="2019" name="Int. J. Syst. Evol. Microbiol.">
        <title>The Global Catalogue of Microorganisms (GCM) 10K type strain sequencing project: providing services to taxonomists for standard genome sequencing and annotation.</title>
        <authorList>
            <consortium name="The Broad Institute Genomics Platform"/>
            <consortium name="The Broad Institute Genome Sequencing Center for Infectious Disease"/>
            <person name="Wu L."/>
            <person name="Ma J."/>
        </authorList>
    </citation>
    <scope>NUCLEOTIDE SEQUENCE [LARGE SCALE GENOMIC DNA]</scope>
    <source>
        <strain evidence="2">CGMCC 4.7242</strain>
    </source>
</reference>
<comment type="caution">
    <text evidence="1">The sequence shown here is derived from an EMBL/GenBank/DDBJ whole genome shotgun (WGS) entry which is preliminary data.</text>
</comment>
<gene>
    <name evidence="1" type="ORF">ACFSGJ_17485</name>
</gene>
<accession>A0ABW4SAG1</accession>
<sequence length="92" mass="10403">MAGERKPLDFGSLDDFDTPKRSKIEAEVFAPLDTKKAVDQASAFPSRERPDDAQINIKAPAAVLHRFRSMAKKERYTLGAFLEILMEAYDEK</sequence>
<evidence type="ECO:0000313" key="1">
    <source>
        <dbReference type="EMBL" id="MFD1914000.1"/>
    </source>
</evidence>
<dbReference type="Proteomes" id="UP001597353">
    <property type="component" value="Unassembled WGS sequence"/>
</dbReference>
<organism evidence="1 2">
    <name type="scientific">Halodurantibacterium flavum</name>
    <dbReference type="NCBI Taxonomy" id="1382802"/>
    <lineage>
        <taxon>Bacteria</taxon>
        <taxon>Pseudomonadati</taxon>
        <taxon>Pseudomonadota</taxon>
        <taxon>Alphaproteobacteria</taxon>
        <taxon>Rhodobacterales</taxon>
        <taxon>Paracoccaceae</taxon>
        <taxon>Halodurantibacterium</taxon>
    </lineage>
</organism>
<dbReference type="EMBL" id="JBHUGH010000029">
    <property type="protein sequence ID" value="MFD1914000.1"/>
    <property type="molecule type" value="Genomic_DNA"/>
</dbReference>